<keyword evidence="1" id="KW-0479">Metal-binding</keyword>
<evidence type="ECO:0000256" key="6">
    <source>
        <dbReference type="SAM" id="MobiDB-lite"/>
    </source>
</evidence>
<keyword evidence="2" id="KW-0677">Repeat</keyword>
<sequence length="365" mass="40197">MSVPSSMVHRSVNGLVVRSLFDPPPLQSSPQHLASTSAGVCDVESVATTTSDGDADEDDAAAASPAAGLPDCKVKRNYTCSACDFFTQNPRQYLYHLRDSHNEKVKIYECPSCLYASRHFQKLLRHNKMVHGSSEALEKARRRPPQQDMEQPEDSEDGGEDHPMDPNAPSPAVFKCSVCDFTTKYQATLAKHESEQHFKTKFFRCGKCTYVTHIKARYTKHVKYHSMPMIKCDMCDFRTPYKWNLDRHCKNHNGNGAFRCSACNFTADIKQSLTVHEMNHHVPPVGQVASGSVASGGRRRNKVGASDATAAEEAAAAAAAVGHVTGGVSEGVEEMVKSEEGQQMTSTQVLVSCVILMWFYSCPQV</sequence>
<evidence type="ECO:0000313" key="8">
    <source>
        <dbReference type="EMBL" id="CAH2005436.1"/>
    </source>
</evidence>
<dbReference type="Proteomes" id="UP001152888">
    <property type="component" value="Unassembled WGS sequence"/>
</dbReference>
<feature type="compositionally biased region" description="Acidic residues" evidence="6">
    <location>
        <begin position="150"/>
        <end position="159"/>
    </location>
</feature>
<keyword evidence="3 5" id="KW-0863">Zinc-finger</keyword>
<proteinExistence type="predicted"/>
<evidence type="ECO:0000256" key="4">
    <source>
        <dbReference type="ARBA" id="ARBA00022833"/>
    </source>
</evidence>
<dbReference type="SUPFAM" id="SSF57667">
    <property type="entry name" value="beta-beta-alpha zinc fingers"/>
    <property type="match status" value="1"/>
</dbReference>
<dbReference type="InterPro" id="IPR050688">
    <property type="entry name" value="Zinc_finger/UBP_domain"/>
</dbReference>
<organism evidence="8 9">
    <name type="scientific">Acanthoscelides obtectus</name>
    <name type="common">Bean weevil</name>
    <name type="synonym">Bruchus obtectus</name>
    <dbReference type="NCBI Taxonomy" id="200917"/>
    <lineage>
        <taxon>Eukaryota</taxon>
        <taxon>Metazoa</taxon>
        <taxon>Ecdysozoa</taxon>
        <taxon>Arthropoda</taxon>
        <taxon>Hexapoda</taxon>
        <taxon>Insecta</taxon>
        <taxon>Pterygota</taxon>
        <taxon>Neoptera</taxon>
        <taxon>Endopterygota</taxon>
        <taxon>Coleoptera</taxon>
        <taxon>Polyphaga</taxon>
        <taxon>Cucujiformia</taxon>
        <taxon>Chrysomeloidea</taxon>
        <taxon>Chrysomelidae</taxon>
        <taxon>Bruchinae</taxon>
        <taxon>Bruchini</taxon>
        <taxon>Acanthoscelides</taxon>
    </lineage>
</organism>
<name>A0A9P0M5N3_ACAOB</name>
<protein>
    <recommendedName>
        <fullName evidence="7">C2H2-type domain-containing protein</fullName>
    </recommendedName>
</protein>
<dbReference type="GO" id="GO:0005634">
    <property type="term" value="C:nucleus"/>
    <property type="evidence" value="ECO:0007669"/>
    <property type="project" value="TreeGrafter"/>
</dbReference>
<dbReference type="FunFam" id="3.30.160.60:FF:001268">
    <property type="entry name" value="Uncharacterized protein, isoform C"/>
    <property type="match status" value="1"/>
</dbReference>
<evidence type="ECO:0000313" key="9">
    <source>
        <dbReference type="Proteomes" id="UP001152888"/>
    </source>
</evidence>
<dbReference type="GO" id="GO:0008270">
    <property type="term" value="F:zinc ion binding"/>
    <property type="evidence" value="ECO:0007669"/>
    <property type="project" value="UniProtKB-KW"/>
</dbReference>
<dbReference type="Gene3D" id="3.30.160.60">
    <property type="entry name" value="Classic Zinc Finger"/>
    <property type="match status" value="3"/>
</dbReference>
<dbReference type="GO" id="GO:0045944">
    <property type="term" value="P:positive regulation of transcription by RNA polymerase II"/>
    <property type="evidence" value="ECO:0007669"/>
    <property type="project" value="TreeGrafter"/>
</dbReference>
<dbReference type="SMART" id="SM00355">
    <property type="entry name" value="ZnF_C2H2"/>
    <property type="match status" value="6"/>
</dbReference>
<comment type="caution">
    <text evidence="8">The sequence shown here is derived from an EMBL/GenBank/DDBJ whole genome shotgun (WGS) entry which is preliminary data.</text>
</comment>
<dbReference type="OrthoDB" id="6737616at2759"/>
<evidence type="ECO:0000256" key="2">
    <source>
        <dbReference type="ARBA" id="ARBA00022737"/>
    </source>
</evidence>
<evidence type="ECO:0000256" key="3">
    <source>
        <dbReference type="ARBA" id="ARBA00022771"/>
    </source>
</evidence>
<reference evidence="8" key="1">
    <citation type="submission" date="2022-03" db="EMBL/GenBank/DDBJ databases">
        <authorList>
            <person name="Sayadi A."/>
        </authorList>
    </citation>
    <scope>NUCLEOTIDE SEQUENCE</scope>
</reference>
<keyword evidence="4" id="KW-0862">Zinc</keyword>
<dbReference type="EMBL" id="CAKOFQ010007639">
    <property type="protein sequence ID" value="CAH2005436.1"/>
    <property type="molecule type" value="Genomic_DNA"/>
</dbReference>
<dbReference type="InterPro" id="IPR036236">
    <property type="entry name" value="Znf_C2H2_sf"/>
</dbReference>
<gene>
    <name evidence="8" type="ORF">ACAOBT_LOCUS28534</name>
</gene>
<feature type="domain" description="C2H2-type" evidence="7">
    <location>
        <begin position="108"/>
        <end position="136"/>
    </location>
</feature>
<dbReference type="PANTHER" id="PTHR24403">
    <property type="entry name" value="ZINC FINGER PROTEIN"/>
    <property type="match status" value="1"/>
</dbReference>
<evidence type="ECO:0000259" key="7">
    <source>
        <dbReference type="PROSITE" id="PS50157"/>
    </source>
</evidence>
<dbReference type="PANTHER" id="PTHR24403:SF94">
    <property type="entry name" value="KUMGANG"/>
    <property type="match status" value="1"/>
</dbReference>
<feature type="region of interest" description="Disordered" evidence="6">
    <location>
        <begin position="131"/>
        <end position="166"/>
    </location>
</feature>
<keyword evidence="9" id="KW-1185">Reference proteome</keyword>
<dbReference type="PROSITE" id="PS50157">
    <property type="entry name" value="ZINC_FINGER_C2H2_2"/>
    <property type="match status" value="1"/>
</dbReference>
<evidence type="ECO:0000256" key="1">
    <source>
        <dbReference type="ARBA" id="ARBA00022723"/>
    </source>
</evidence>
<dbReference type="AlphaFoldDB" id="A0A9P0M5N3"/>
<accession>A0A9P0M5N3</accession>
<dbReference type="InterPro" id="IPR013087">
    <property type="entry name" value="Znf_C2H2_type"/>
</dbReference>
<dbReference type="FunFam" id="3.30.160.60:FF:001449">
    <property type="entry name" value="Uncharacterized protein, isoform C"/>
    <property type="match status" value="1"/>
</dbReference>
<evidence type="ECO:0000256" key="5">
    <source>
        <dbReference type="PROSITE-ProRule" id="PRU00042"/>
    </source>
</evidence>